<dbReference type="SUPFAM" id="SSF51126">
    <property type="entry name" value="Pectin lyase-like"/>
    <property type="match status" value="1"/>
</dbReference>
<dbReference type="Pfam" id="PF05860">
    <property type="entry name" value="TPS"/>
    <property type="match status" value="1"/>
</dbReference>
<dbReference type="SMART" id="SM00912">
    <property type="entry name" value="Haemagg_act"/>
    <property type="match status" value="1"/>
</dbReference>
<dbReference type="Gene3D" id="2.160.20.10">
    <property type="entry name" value="Single-stranded right-handed beta-helix, Pectin lyase-like"/>
    <property type="match status" value="1"/>
</dbReference>
<dbReference type="InterPro" id="IPR050909">
    <property type="entry name" value="Bact_Autotransporter_VF"/>
</dbReference>
<evidence type="ECO:0000313" key="7">
    <source>
        <dbReference type="Proteomes" id="UP000364291"/>
    </source>
</evidence>
<evidence type="ECO:0000256" key="2">
    <source>
        <dbReference type="ARBA" id="ARBA00022525"/>
    </source>
</evidence>
<dbReference type="InterPro" id="IPR008638">
    <property type="entry name" value="FhaB/CdiA-like_TPS"/>
</dbReference>
<evidence type="ECO:0000313" key="6">
    <source>
        <dbReference type="EMBL" id="VVG74041.1"/>
    </source>
</evidence>
<sequence>MSTCGQTGAAIATITTSIRSQRKCTIPRAHATQAATAARLAPMTRAIAVALATGGMLGTAQADQAFSPAWFAARGAAQSSATATGRLPNGMPVSSLNSPSEQQRQANAQLQRSVANLGAAAQAVAAQQAMQAAARQAAQASASVPDGLTDGGLKVDTNSLTRGWLNANAPTQTVADGQTMVTVQQTADKAILNWETFNVGKNTTVSFEQQKDWAALNRVNDPQARPSRIQGQIRGDGTVLIVNRNGILFTGTSQVDTRNLVAAAANISNDQFQKNGIYGTSGNTPTFTDAMGKVQVDAGARLVTREPTSVTQGGGYVMLLGTEVSHAGEIVTHRGQTQLAAGDAFVIRRGVGTDGNTASTTRGNEIAPQFGANSTAGKVVNSGLIVAREGDITLAGRQVEQLGVALSSTTVNTRGTIHLLNSASDARGSVTFGQGATTAVLIEDDGSRALDSQREALIQASALQDKVRAPISADAFDNLSRLFDRRDQSRVEVVSGGDVLFDSHSLTLATGGQIVVSAGRRSFVANRALLDVSGAVGVQLDMASNNVKVNVQGNEQRDAPGNRDNGNLINTNVWIDRRRLVYVAPNVGGYANERWYTSNGLLEVGGYLGNQGHTIGEWAAQGGTVVLGGTEVVTQSGANVNLAGGTLDVQTGYLNQTWLKGADGRLYNINRAPADMVFAGVYRGFESEHPRWGKNTTEAYYTPLIGPQRVLENGYTVGRDAGQLIVNAPTAVLEGDIVATVFNGARQTQAPTAALTDSYRQSQNAVAREGRLAIGQYGALGLTGAFNTNVRIGDVADIGIIAPTDALAPNRLNTAWLDATRLTSQSLGGLGIATRDTFTLDAPLTLANGASFSVVSPFASLNADLTVRAGQISVGNTLRTSSIDYLSLTGGGAGVSLAPGKTIDARGLWTNVKLGGSANARLAYVDGGSVKLNSTQDITLGAGSAIDVSSGAAILADGKILGGKGGSVTLNADDGGNGAGMLTLGSDIRGFGVNGGGTLTIGTGQPVILGNGPVLPDGRLSAGKAAPVDLQLGADLVVPAGGVLPFSFAVTLSKLAAGDVVKGGDEPVSLIPSQTTPLVPKADWTVPMTMTEVALENGTRIWPGQSVPAGSRIVSVVGTLPDGYVIPADAFPNGVSIKPNRTGYDAGTRLANDLVIRSGTVVPTGTVFDRAISVRPVFALAPSLFAKGFGNYTVNSHTGLTVTSGTHVNAVMPVLRLSADASNLATSDNPAGAWDVWLPPAYLADAAKGTVTKRGGADVLLQSSSAMRGGHMTIEQGASITVDAGRRIALESPGQITIEGRLQAPGGAIDVSQVTLAYMARTPADAAPGQRSILIGDHAVLDVAGRAATAIDDANRRYAEVPDGGSITIGAPTNRNFGTGLAQAGEAFIVVRPGAMLDASGGLAVTDLPGNAGSLTLAGNGGTIALNSFNGLYLDGTMRAAAGGPGAQGGTLVLTLETPRYRQTVVPDDVRMLRTLVIGQDTVPSGSDGPLTIGTARIGVGQIKAGGFDSVSAYADLIRFSGNVDLSLGRGIELYHGTLITDGTDQTVRLAAPYVQFKAVAYNSLEGNPVYPKATGDAPGIQISDLPTKAKLVVDASMIELGSLTLFGVKGALPLVDGTRPFNLTGFDAATLNSAGDIRVGKGVAGTRTLDLVAAQIYPVSAQDNNAVIPGAIRATETVRIGRSTDTLPAMPYEVFGSLSVFAKNIEQGGVLRAPLGMITLGTAKNIGAGLLTSGPTDNVVLLPGSVTSASAKGVTLPYGGTVDGMTYSHAGNAITGPAGFTTGVTFGGKAFDVRQGAVIDLSGGGDVLGAGFISGRGGSVDILTTPLANAGPGYRFSTADSQVYAIVPGSQPGYAPSDAEAGVLPSLGRQITVQAGVPGLAAGTYTLMPARYALLPGAYRVEVGAHTAAATSQVVPTSSGSWVIQGYQGTAYTGYREALPTRLVVTPGNLVRTHSQYNETSYTDFLVSTARRSGAPLPILPADARTLNLNYATRPGTAPSLSFKGTAIFTPGKGGQGGILSVDGADSRDLNLEIVPVGAATRPGFVSLPDADLNAIGADRVSIGGSTQLSDLFIIRGFTKSLAIRSGAQLRAPEFFLIGGAGGVTVEDDVRISTLGMGSATPFSAADGYAYRVARDLFFQTNAIALSNGLLNVISQAGTGTSAGISVGRAALYTEGTLAFTAGTAGKLSLSPDLRYGAKYLSFAVPNINFGTSALLDAARLSGVLPAGLQLNQQVLGDLLKGNAEPGVPKVESLILSAGNSINFYGPVLFDTINPATGKSSLTDLVFNTPAIYGLGDAGDTAKITTGRLVWNGVSDGVTRNANREPKSLPPPAVIAGGPGTGGGTLEVVADEIVFGYPRFGLPDTQLTLDRLALGFSTVNLTANERITANTRNTLSVYQSGTNAATYAGGNLNLITPLLTGEAASINRITAGGALRVSSPNGASASPNDVLGAEIGLKGQAVTIASTVSLPSGKLTVDADGDIRLGDTARIDLAGREVRFFDVSKYSWGGDLVLSSAHGNIAQSAASVIDLSAHRNRGGSLSATALDAAAGSVALAGRILGAADGVYDAGGTRVPFLGASIDVRSQSVDDFAGLNQRLTQGEVFGARSFQLKREGLNLVIDNELKANSIDVSVDGGTLTVNGRVDASGAQAGTIRLAARDGITLASNAVLDAHGTTLRVDSRGQAIDAPNRAIVELTTGRNPANDTPGWLRMRPGATIDVSSPDGVARGTVDLNVQRMDKRGGDLAIDATGPVTILGAKSVAVNGFWRYTDAPAGTPSSDGRPTQVVNQAYLDALDADSRAFTNAAWVNSGLQGRLAGLTSYGAAYHLRPGIEIASATANGNLLVDGDLDFSGYRYGPGVNPAIRGSGEPGVLMLRAGGDLTIKGSINDGFAPPPTTPDDNGWKIIGRVRAGDLLTSNFEAIGTTTVFEIEYTIPADCWDCLIFGSAGDMYAAGDTVPLGTQADYVTIPAGLPSPVSFESIVPRPEPGKMWAVSPMLAPGVRSWSMQLASGADVGAVSGRALQPGKTGNLVLDDEHFSGQQRTARAMSVVRTGTGDLSMLAGGDFTMKSLFGVYTAGTQSAPLLAADGSVPFNLARGTEQQTRPSGGDTVLGPSGAAYEPLVSGPSSAYQAWYPEQGGNVFVKAQGNAKGYVTSGADQSVTSASGNWLWRQGGDVGGVSTAWWINFGTYVLPVESGRSVPGTTPRLVGFTGIGALGGGNVDVRVGGDAGIIDSMGQPTNPVTQGLNLAVGGTGRVTADGRIVQTGGGDLNLRVGGTLNPLDPNLNRSSNTETLFVRGAIMPDMLNGVLTNVRGVLDIGAGAIGRIDLGYGVTSPSVAVDPRAVDFNTANGGRANGGPSLSLGDAAVSFGARGDLVLSRADDAGLTSQPNASSYQVTRDGTTTRYTGGGYSWFSLWTDSTAIDLMAAGGNLAPTTVGANDRVNRGGGDYPATLRVAAAQGGIFYGAKLYDPTSPYTTSLTLAPSPVGQLEMLARKSIQTLGMSINMSGADLSVLPTPLRPGFVGYSGPNTEIVTNRDMNSPANGVAGSLYTFGPNTVTGNLHAGDDTPQRFYAVEGDIIGLRTGEVLDFTSNGQVKSTFAQNQWNVAAKPVWAIAGRDIVGAGAQSMIYANGVAHYAPGLYGAESSGNLIYHNSETDVSIVRAGRDIQLANFQVAGPGTLEVVAGRNLYQADKGAILSIGPLAPGDLRPGASVVVMAGAGAAGPDYGGLKRYLDPANLLPAAAPLDGSGKVVKTYEGELATWLRKRYGYTGNDALAYFNALSSDQQNVFLRDVYFAELKAGGREYNDPDGRRQGSYLRGRNAIAALFPERDTEGKPIARSGDITMFGGSGVRTLFGGSIDVFAPGGQIVVGLQGVVPPATSGIVTQGEGDINLYSKGSVLLGLSRIMTTFGGGILAWSAEGDINAGRGSKTTVVYTPPKLAYDNYGNVTLSTQVPSTGAGIATLAPIADVPAGDVDLVAPLGTIDAGEAGIRVSGNANLAALQVVNAENIQVQGKSTGIPAIAAVNVGALTNASATASQAASAAQDAVQRERAASRQALPSIFTVRSLNGSNDLSPLTEPIRPAQMGASLAPGYGTYDPRIPVQVLAHGRQFNPEVSTLLTDDERRRLRDAR</sequence>
<dbReference type="EMBL" id="CABPSX010000015">
    <property type="protein sequence ID" value="VVG74041.1"/>
    <property type="molecule type" value="Genomic_DNA"/>
</dbReference>
<dbReference type="GO" id="GO:0005576">
    <property type="term" value="C:extracellular region"/>
    <property type="evidence" value="ECO:0007669"/>
    <property type="project" value="UniProtKB-SubCell"/>
</dbReference>
<dbReference type="PANTHER" id="PTHR12338">
    <property type="entry name" value="AUTOTRANSPORTER"/>
    <property type="match status" value="1"/>
</dbReference>
<feature type="region of interest" description="Disordered" evidence="4">
    <location>
        <begin position="82"/>
        <end position="109"/>
    </location>
</feature>
<dbReference type="NCBIfam" id="TIGR01901">
    <property type="entry name" value="adhes_NPXG"/>
    <property type="match status" value="1"/>
</dbReference>
<evidence type="ECO:0000256" key="3">
    <source>
        <dbReference type="ARBA" id="ARBA00022729"/>
    </source>
</evidence>
<name>A0A5E5PBP0_9BURK</name>
<dbReference type="InterPro" id="IPR021026">
    <property type="entry name" value="Filamn_hemagglutn_DUF3739"/>
</dbReference>
<evidence type="ECO:0000256" key="4">
    <source>
        <dbReference type="SAM" id="MobiDB-lite"/>
    </source>
</evidence>
<keyword evidence="2" id="KW-0964">Secreted</keyword>
<dbReference type="Pfam" id="PF12545">
    <property type="entry name" value="DUF3739"/>
    <property type="match status" value="1"/>
</dbReference>
<keyword evidence="3" id="KW-0732">Signal</keyword>
<evidence type="ECO:0000256" key="1">
    <source>
        <dbReference type="ARBA" id="ARBA00004613"/>
    </source>
</evidence>
<dbReference type="Proteomes" id="UP000364291">
    <property type="component" value="Unassembled WGS sequence"/>
</dbReference>
<organism evidence="6 7">
    <name type="scientific">Pandoraea apista</name>
    <dbReference type="NCBI Taxonomy" id="93218"/>
    <lineage>
        <taxon>Bacteria</taxon>
        <taxon>Pseudomonadati</taxon>
        <taxon>Pseudomonadota</taxon>
        <taxon>Betaproteobacteria</taxon>
        <taxon>Burkholderiales</taxon>
        <taxon>Burkholderiaceae</taxon>
        <taxon>Pandoraea</taxon>
    </lineage>
</organism>
<feature type="domain" description="Filamentous haemagglutinin FhaB/tRNA nuclease CdiA-like TPS" evidence="5">
    <location>
        <begin position="157"/>
        <end position="271"/>
    </location>
</feature>
<dbReference type="PANTHER" id="PTHR12338:SF8">
    <property type="entry name" value="HEME_HEMOPEXIN-BINDING PROTEIN"/>
    <property type="match status" value="1"/>
</dbReference>
<protein>
    <submittedName>
        <fullName evidence="6">Heme/hemopexin-binding protein</fullName>
    </submittedName>
</protein>
<comment type="subcellular location">
    <subcellularLocation>
        <location evidence="1">Secreted</location>
    </subcellularLocation>
</comment>
<dbReference type="InterPro" id="IPR011050">
    <property type="entry name" value="Pectin_lyase_fold/virulence"/>
</dbReference>
<accession>A0A5E5PBP0</accession>
<reference evidence="6 7" key="1">
    <citation type="submission" date="2019-08" db="EMBL/GenBank/DDBJ databases">
        <authorList>
            <person name="Peeters C."/>
        </authorList>
    </citation>
    <scope>NUCLEOTIDE SEQUENCE [LARGE SCALE GENOMIC DNA]</scope>
    <source>
        <strain evidence="6 7">LMG 18089</strain>
    </source>
</reference>
<proteinExistence type="predicted"/>
<dbReference type="OrthoDB" id="218680at2"/>
<dbReference type="InterPro" id="IPR012334">
    <property type="entry name" value="Pectin_lyas_fold"/>
</dbReference>
<gene>
    <name evidence="6" type="primary">hxuA_1</name>
    <name evidence="6" type="ORF">PAP18089_05053</name>
</gene>
<evidence type="ECO:0000259" key="5">
    <source>
        <dbReference type="SMART" id="SM00912"/>
    </source>
</evidence>
<feature type="compositionally biased region" description="Polar residues" evidence="4">
    <location>
        <begin position="92"/>
        <end position="109"/>
    </location>
</feature>